<feature type="domain" description="Pseudouridine synthase RsuA/RluA-like" evidence="4">
    <location>
        <begin position="69"/>
        <end position="215"/>
    </location>
</feature>
<proteinExistence type="predicted"/>
<dbReference type="GO" id="GO:0003723">
    <property type="term" value="F:RNA binding"/>
    <property type="evidence" value="ECO:0007669"/>
    <property type="project" value="InterPro"/>
</dbReference>
<dbReference type="Gene3D" id="3.30.2350.10">
    <property type="entry name" value="Pseudouridine synthase"/>
    <property type="match status" value="1"/>
</dbReference>
<keyword evidence="6" id="KW-1185">Reference proteome</keyword>
<dbReference type="GO" id="GO:0140098">
    <property type="term" value="F:catalytic activity, acting on RNA"/>
    <property type="evidence" value="ECO:0007669"/>
    <property type="project" value="UniProtKB-ARBA"/>
</dbReference>
<name>A0A3A5HI67_9ACTN</name>
<protein>
    <recommendedName>
        <fullName evidence="2">RNA pseudouridylate synthase</fullName>
    </recommendedName>
    <alternativeName>
        <fullName evidence="3">RNA-uridine isomerase</fullName>
    </alternativeName>
</protein>
<evidence type="ECO:0000313" key="6">
    <source>
        <dbReference type="Proteomes" id="UP000276542"/>
    </source>
</evidence>
<reference evidence="6" key="1">
    <citation type="submission" date="2018-09" db="EMBL/GenBank/DDBJ databases">
        <authorList>
            <person name="Zhu H."/>
        </authorList>
    </citation>
    <scope>NUCLEOTIDE SEQUENCE [LARGE SCALE GENOMIC DNA]</scope>
    <source>
        <strain evidence="6">K1W22B-1</strain>
    </source>
</reference>
<evidence type="ECO:0000256" key="3">
    <source>
        <dbReference type="ARBA" id="ARBA00033164"/>
    </source>
</evidence>
<evidence type="ECO:0000259" key="4">
    <source>
        <dbReference type="Pfam" id="PF00849"/>
    </source>
</evidence>
<dbReference type="AlphaFoldDB" id="A0A3A5HI67"/>
<sequence>MREWLRHKLADRVDVDRLLADERFVYADARPVGGDDDYAPYTFIWFHRDLRDEPEVPGQVVVLHRDERIVVVDKPPFLSSIPRGNHVLQSVVVRMREQLALPELSPAHRLDRITSGVLVLTTEQRWRAAYQGIFADGTAHKTYRALAPWRADLQLPLTIRNHIQNPRGSFQVEIVPDAPVNAETRIELAEQQGESAVYRLLPRTGRTHQLRKHLHDLGIPIINDPIYPDVLDTSIDDFSHPLQLLADELSFIDPVDGRPRHFASARELPLTAEA</sequence>
<dbReference type="OrthoDB" id="9807829at2"/>
<dbReference type="InterPro" id="IPR020103">
    <property type="entry name" value="PsdUridine_synth_cat_dom_sf"/>
</dbReference>
<dbReference type="PANTHER" id="PTHR21600:SF84">
    <property type="entry name" value="PSEUDOURIDINE SYNTHASE RSUA_RLUA-LIKE DOMAIN-CONTAINING PROTEIN"/>
    <property type="match status" value="1"/>
</dbReference>
<dbReference type="GO" id="GO:0000455">
    <property type="term" value="P:enzyme-directed rRNA pseudouridine synthesis"/>
    <property type="evidence" value="ECO:0007669"/>
    <property type="project" value="TreeGrafter"/>
</dbReference>
<comment type="catalytic activity">
    <reaction evidence="1">
        <text>a uridine in RNA = a pseudouridine in RNA</text>
        <dbReference type="Rhea" id="RHEA:48348"/>
        <dbReference type="Rhea" id="RHEA-COMP:12068"/>
        <dbReference type="Rhea" id="RHEA-COMP:12069"/>
        <dbReference type="ChEBI" id="CHEBI:65314"/>
        <dbReference type="ChEBI" id="CHEBI:65315"/>
    </reaction>
</comment>
<dbReference type="RefSeq" id="WP_120061552.1">
    <property type="nucleotide sequence ID" value="NZ_QYRP01000002.1"/>
</dbReference>
<dbReference type="Proteomes" id="UP000276542">
    <property type="component" value="Unassembled WGS sequence"/>
</dbReference>
<evidence type="ECO:0000313" key="5">
    <source>
        <dbReference type="EMBL" id="RJS47590.1"/>
    </source>
</evidence>
<dbReference type="Pfam" id="PF00849">
    <property type="entry name" value="PseudoU_synth_2"/>
    <property type="match status" value="1"/>
</dbReference>
<evidence type="ECO:0000256" key="1">
    <source>
        <dbReference type="ARBA" id="ARBA00000073"/>
    </source>
</evidence>
<dbReference type="SUPFAM" id="SSF55120">
    <property type="entry name" value="Pseudouridine synthase"/>
    <property type="match status" value="1"/>
</dbReference>
<dbReference type="PANTHER" id="PTHR21600">
    <property type="entry name" value="MITOCHONDRIAL RNA PSEUDOURIDINE SYNTHASE"/>
    <property type="match status" value="1"/>
</dbReference>
<dbReference type="GO" id="GO:0009982">
    <property type="term" value="F:pseudouridine synthase activity"/>
    <property type="evidence" value="ECO:0007669"/>
    <property type="project" value="InterPro"/>
</dbReference>
<dbReference type="InterPro" id="IPR050188">
    <property type="entry name" value="RluA_PseudoU_synthase"/>
</dbReference>
<accession>A0A3A5HI67</accession>
<dbReference type="InterPro" id="IPR006145">
    <property type="entry name" value="PsdUridine_synth_RsuA/RluA"/>
</dbReference>
<gene>
    <name evidence="5" type="ORF">D4739_16155</name>
</gene>
<evidence type="ECO:0000256" key="2">
    <source>
        <dbReference type="ARBA" id="ARBA00031870"/>
    </source>
</evidence>
<organism evidence="5 6">
    <name type="scientific">Nocardioides cavernaquae</name>
    <dbReference type="NCBI Taxonomy" id="2321396"/>
    <lineage>
        <taxon>Bacteria</taxon>
        <taxon>Bacillati</taxon>
        <taxon>Actinomycetota</taxon>
        <taxon>Actinomycetes</taxon>
        <taxon>Propionibacteriales</taxon>
        <taxon>Nocardioidaceae</taxon>
        <taxon>Nocardioides</taxon>
    </lineage>
</organism>
<comment type="caution">
    <text evidence="5">The sequence shown here is derived from an EMBL/GenBank/DDBJ whole genome shotgun (WGS) entry which is preliminary data.</text>
</comment>
<dbReference type="EMBL" id="QYRP01000002">
    <property type="protein sequence ID" value="RJS47590.1"/>
    <property type="molecule type" value="Genomic_DNA"/>
</dbReference>